<keyword evidence="3" id="KW-1185">Reference proteome</keyword>
<evidence type="ECO:0000256" key="1">
    <source>
        <dbReference type="SAM" id="MobiDB-lite"/>
    </source>
</evidence>
<dbReference type="AlphaFoldDB" id="A0A4P9WGV1"/>
<dbReference type="Gene3D" id="1.10.287.950">
    <property type="entry name" value="Methyl-accepting chemotaxis protein"/>
    <property type="match status" value="1"/>
</dbReference>
<dbReference type="EMBL" id="KZ995466">
    <property type="protein sequence ID" value="RKO90608.1"/>
    <property type="molecule type" value="Genomic_DNA"/>
</dbReference>
<protein>
    <submittedName>
        <fullName evidence="2">Uncharacterized protein</fullName>
    </submittedName>
</protein>
<evidence type="ECO:0000313" key="3">
    <source>
        <dbReference type="Proteomes" id="UP000269721"/>
    </source>
</evidence>
<proteinExistence type="predicted"/>
<sequence length="456" mass="51839">MATLDFKPVLHHPVYFHVSPPAPYGSSSLSSNQNNPSPSKIPTSSEAHERQQQPTIDTETLFAMFKKTTETIGKRIDNTQCFIHAFAKQLNTVIDTEKTSVKNHLEKRESNFRQSITRVDDKFKVLAAEIRRMFVQSNHNFAELNGGLQHVSTSTGIAFASTSKRIDAVSQNLLAINKRVHKLYQSFQVALYQLPQIQTSINNNHDLCEKNLKDIRNITNQLDDIALLHKDLNYVVQSVTQRTAELERNFSKVDRKIEENLLRVDKALGGLRENHGSLKRTFEEFDEKTSDDRATYDARFQQLYSFMQQRFAEVGQRVADLETRNAILEEKLANPVHANLPHFAVKVNNLIQDVYELPDDVQFGRIQLPNPRGIQKILLKKQIAKAGFLVGKSCLHKTNNGTFILQPHVATFKKILRMTHPAVYYNGMEFRATLDHEDSDDTASLNSLPSVSDVSV</sequence>
<accession>A0A4P9WGV1</accession>
<gene>
    <name evidence="2" type="ORF">BDK51DRAFT_50108</name>
</gene>
<name>A0A4P9WGV1_9FUNG</name>
<organism evidence="2 3">
    <name type="scientific">Blyttiomyces helicus</name>
    <dbReference type="NCBI Taxonomy" id="388810"/>
    <lineage>
        <taxon>Eukaryota</taxon>
        <taxon>Fungi</taxon>
        <taxon>Fungi incertae sedis</taxon>
        <taxon>Chytridiomycota</taxon>
        <taxon>Chytridiomycota incertae sedis</taxon>
        <taxon>Chytridiomycetes</taxon>
        <taxon>Chytridiomycetes incertae sedis</taxon>
        <taxon>Blyttiomyces</taxon>
    </lineage>
</organism>
<feature type="region of interest" description="Disordered" evidence="1">
    <location>
        <begin position="24"/>
        <end position="56"/>
    </location>
</feature>
<reference evidence="3" key="1">
    <citation type="journal article" date="2018" name="Nat. Microbiol.">
        <title>Leveraging single-cell genomics to expand the fungal tree of life.</title>
        <authorList>
            <person name="Ahrendt S.R."/>
            <person name="Quandt C.A."/>
            <person name="Ciobanu D."/>
            <person name="Clum A."/>
            <person name="Salamov A."/>
            <person name="Andreopoulos B."/>
            <person name="Cheng J.F."/>
            <person name="Woyke T."/>
            <person name="Pelin A."/>
            <person name="Henrissat B."/>
            <person name="Reynolds N.K."/>
            <person name="Benny G.L."/>
            <person name="Smith M.E."/>
            <person name="James T.Y."/>
            <person name="Grigoriev I.V."/>
        </authorList>
    </citation>
    <scope>NUCLEOTIDE SEQUENCE [LARGE SCALE GENOMIC DNA]</scope>
</reference>
<dbReference type="Proteomes" id="UP000269721">
    <property type="component" value="Unassembled WGS sequence"/>
</dbReference>
<feature type="compositionally biased region" description="Low complexity" evidence="1">
    <location>
        <begin position="26"/>
        <end position="38"/>
    </location>
</feature>
<evidence type="ECO:0000313" key="2">
    <source>
        <dbReference type="EMBL" id="RKO90608.1"/>
    </source>
</evidence>